<protein>
    <submittedName>
        <fullName evidence="1">Uncharacterized protein</fullName>
    </submittedName>
</protein>
<proteinExistence type="predicted"/>
<keyword evidence="2" id="KW-1185">Reference proteome</keyword>
<dbReference type="EMBL" id="FNDJ01000006">
    <property type="protein sequence ID" value="SDI63315.1"/>
    <property type="molecule type" value="Genomic_DNA"/>
</dbReference>
<gene>
    <name evidence="1" type="ORF">SAMN05421869_106313</name>
</gene>
<sequence length="68" mass="8130">MAPLYAHRFLPAGRGTYGHPVLSMRGWDTIYYGTDLADYINQEFQEPRPERDEEWQPHATVPFWRDYL</sequence>
<name>A0A1G8M5Z5_9ACTN</name>
<accession>A0A1G8M5Z5</accession>
<evidence type="ECO:0000313" key="1">
    <source>
        <dbReference type="EMBL" id="SDI63315.1"/>
    </source>
</evidence>
<reference evidence="1 2" key="1">
    <citation type="submission" date="2016-10" db="EMBL/GenBank/DDBJ databases">
        <authorList>
            <person name="de Groot N.N."/>
        </authorList>
    </citation>
    <scope>NUCLEOTIDE SEQUENCE [LARGE SCALE GENOMIC DNA]</scope>
    <source>
        <strain evidence="1 2">CGMCC 4.6533</strain>
    </source>
</reference>
<organism evidence="1 2">
    <name type="scientific">Nonomuraea jiangxiensis</name>
    <dbReference type="NCBI Taxonomy" id="633440"/>
    <lineage>
        <taxon>Bacteria</taxon>
        <taxon>Bacillati</taxon>
        <taxon>Actinomycetota</taxon>
        <taxon>Actinomycetes</taxon>
        <taxon>Streptosporangiales</taxon>
        <taxon>Streptosporangiaceae</taxon>
        <taxon>Nonomuraea</taxon>
    </lineage>
</organism>
<evidence type="ECO:0000313" key="2">
    <source>
        <dbReference type="Proteomes" id="UP000199202"/>
    </source>
</evidence>
<dbReference type="AlphaFoldDB" id="A0A1G8M5Z5"/>
<dbReference type="Proteomes" id="UP000199202">
    <property type="component" value="Unassembled WGS sequence"/>
</dbReference>